<dbReference type="EMBL" id="JBHTJM010000011">
    <property type="protein sequence ID" value="MFD0965114.1"/>
    <property type="molecule type" value="Genomic_DNA"/>
</dbReference>
<dbReference type="InterPro" id="IPR025332">
    <property type="entry name" value="DUF4238"/>
</dbReference>
<organism evidence="1 2">
    <name type="scientific">Pseudofulvibacter geojedonensis</name>
    <dbReference type="NCBI Taxonomy" id="1123758"/>
    <lineage>
        <taxon>Bacteria</taxon>
        <taxon>Pseudomonadati</taxon>
        <taxon>Bacteroidota</taxon>
        <taxon>Flavobacteriia</taxon>
        <taxon>Flavobacteriales</taxon>
        <taxon>Flavobacteriaceae</taxon>
        <taxon>Pseudofulvibacter</taxon>
    </lineage>
</organism>
<accession>A0ABW3I5I4</accession>
<dbReference type="Pfam" id="PF14022">
    <property type="entry name" value="DUF4238"/>
    <property type="match status" value="1"/>
</dbReference>
<keyword evidence="2" id="KW-1185">Reference proteome</keyword>
<protein>
    <submittedName>
        <fullName evidence="1">DUF4238 domain-containing protein</fullName>
    </submittedName>
</protein>
<comment type="caution">
    <text evidence="1">The sequence shown here is derived from an EMBL/GenBank/DDBJ whole genome shotgun (WGS) entry which is preliminary data.</text>
</comment>
<evidence type="ECO:0000313" key="2">
    <source>
        <dbReference type="Proteomes" id="UP001596997"/>
    </source>
</evidence>
<dbReference type="Proteomes" id="UP001596997">
    <property type="component" value="Unassembled WGS sequence"/>
</dbReference>
<dbReference type="RefSeq" id="WP_377716960.1">
    <property type="nucleotide sequence ID" value="NZ_JBHTJM010000011.1"/>
</dbReference>
<reference evidence="2" key="1">
    <citation type="journal article" date="2019" name="Int. J. Syst. Evol. Microbiol.">
        <title>The Global Catalogue of Microorganisms (GCM) 10K type strain sequencing project: providing services to taxonomists for standard genome sequencing and annotation.</title>
        <authorList>
            <consortium name="The Broad Institute Genomics Platform"/>
            <consortium name="The Broad Institute Genome Sequencing Center for Infectious Disease"/>
            <person name="Wu L."/>
            <person name="Ma J."/>
        </authorList>
    </citation>
    <scope>NUCLEOTIDE SEQUENCE [LARGE SCALE GENOMIC DNA]</scope>
    <source>
        <strain evidence="2">CCUG 62114</strain>
    </source>
</reference>
<gene>
    <name evidence="1" type="ORF">ACFQ1O_13940</name>
</gene>
<sequence>MSIPRKHHFVSECQIKNFYNDDLNRIFLYDKECDNHFSRMAPKSIFREKDCNSKIENGVIDHGTLEKELNLNFENDFLKHFNIIKSIINSNHANLEEIEDSVVYIAKYGIAGYLRHPIDKKNTDNTIFKPFFEELMPIAAPDLKCELKLLKEELGKVNYSNLTSYKDFVESVFDKMGDIRFDILQITSDDYFLIGDKSSFVQRRKINEYFNPNIEEIAIIDIPLSSKVLLKIESKKLSNKPSRFIQLNNNDSKFIFDVNYAILKLSFKQVGCENEEYLNDFIEKLRKDELL</sequence>
<evidence type="ECO:0000313" key="1">
    <source>
        <dbReference type="EMBL" id="MFD0965114.1"/>
    </source>
</evidence>
<proteinExistence type="predicted"/>
<name>A0ABW3I5I4_9FLAO</name>